<proteinExistence type="predicted"/>
<evidence type="ECO:0000313" key="1">
    <source>
        <dbReference type="EMBL" id="CAI8585994.1"/>
    </source>
</evidence>
<dbReference type="EMBL" id="OX451736">
    <property type="protein sequence ID" value="CAI8585994.1"/>
    <property type="molecule type" value="Genomic_DNA"/>
</dbReference>
<gene>
    <name evidence="1" type="ORF">VFH_I233200</name>
</gene>
<sequence>MEEVEGWRESWVDEVVEWKLDEEDWHGLSVHRGVCVRWKSGYQSEVLVVILGTSEGVFDAQGGRRSMVEGFTWSCLALNPAEKWMETRGWNKYLRSRKLEIRCRASYQQLFSIGAVLGSSE</sequence>
<evidence type="ECO:0000313" key="2">
    <source>
        <dbReference type="Proteomes" id="UP001157006"/>
    </source>
</evidence>
<dbReference type="AlphaFoldDB" id="A0AAV0YKB5"/>
<name>A0AAV0YKB5_VICFA</name>
<protein>
    <submittedName>
        <fullName evidence="1">Uncharacterized protein</fullName>
    </submittedName>
</protein>
<dbReference type="Proteomes" id="UP001157006">
    <property type="component" value="Chromosome 1L"/>
</dbReference>
<reference evidence="1 2" key="1">
    <citation type="submission" date="2023-01" db="EMBL/GenBank/DDBJ databases">
        <authorList>
            <person name="Kreplak J."/>
        </authorList>
    </citation>
    <scope>NUCLEOTIDE SEQUENCE [LARGE SCALE GENOMIC DNA]</scope>
</reference>
<organism evidence="1 2">
    <name type="scientific">Vicia faba</name>
    <name type="common">Broad bean</name>
    <name type="synonym">Faba vulgaris</name>
    <dbReference type="NCBI Taxonomy" id="3906"/>
    <lineage>
        <taxon>Eukaryota</taxon>
        <taxon>Viridiplantae</taxon>
        <taxon>Streptophyta</taxon>
        <taxon>Embryophyta</taxon>
        <taxon>Tracheophyta</taxon>
        <taxon>Spermatophyta</taxon>
        <taxon>Magnoliopsida</taxon>
        <taxon>eudicotyledons</taxon>
        <taxon>Gunneridae</taxon>
        <taxon>Pentapetalae</taxon>
        <taxon>rosids</taxon>
        <taxon>fabids</taxon>
        <taxon>Fabales</taxon>
        <taxon>Fabaceae</taxon>
        <taxon>Papilionoideae</taxon>
        <taxon>50 kb inversion clade</taxon>
        <taxon>NPAAA clade</taxon>
        <taxon>Hologalegina</taxon>
        <taxon>IRL clade</taxon>
        <taxon>Fabeae</taxon>
        <taxon>Vicia</taxon>
    </lineage>
</organism>
<keyword evidence="2" id="KW-1185">Reference proteome</keyword>
<accession>A0AAV0YKB5</accession>